<dbReference type="AlphaFoldDB" id="A0AAV4HP78"/>
<sequence length="98" mass="11021">MHWFWLCINALYHCPTNTIHISFDCIITTVTDSTHITIPRLTIQTSQLTPSLTPALLASPSQTPGCSAPPITLELPTLTSSTENVTSCTWQMWKWYNK</sequence>
<accession>A0AAV4HP78</accession>
<dbReference type="Proteomes" id="UP000762676">
    <property type="component" value="Unassembled WGS sequence"/>
</dbReference>
<evidence type="ECO:0000256" key="1">
    <source>
        <dbReference type="SAM" id="SignalP"/>
    </source>
</evidence>
<name>A0AAV4HP78_9GAST</name>
<dbReference type="EMBL" id="BMAT01009117">
    <property type="protein sequence ID" value="GFR98883.1"/>
    <property type="molecule type" value="Genomic_DNA"/>
</dbReference>
<keyword evidence="3" id="KW-1185">Reference proteome</keyword>
<gene>
    <name evidence="2" type="ORF">ElyMa_004513300</name>
</gene>
<evidence type="ECO:0000313" key="3">
    <source>
        <dbReference type="Proteomes" id="UP000762676"/>
    </source>
</evidence>
<feature type="chain" id="PRO_5043988501" evidence="1">
    <location>
        <begin position="19"/>
        <end position="98"/>
    </location>
</feature>
<protein>
    <submittedName>
        <fullName evidence="2">Uncharacterized protein</fullName>
    </submittedName>
</protein>
<feature type="signal peptide" evidence="1">
    <location>
        <begin position="1"/>
        <end position="18"/>
    </location>
</feature>
<proteinExistence type="predicted"/>
<evidence type="ECO:0000313" key="2">
    <source>
        <dbReference type="EMBL" id="GFR98883.1"/>
    </source>
</evidence>
<keyword evidence="1" id="KW-0732">Signal</keyword>
<organism evidence="2 3">
    <name type="scientific">Elysia marginata</name>
    <dbReference type="NCBI Taxonomy" id="1093978"/>
    <lineage>
        <taxon>Eukaryota</taxon>
        <taxon>Metazoa</taxon>
        <taxon>Spiralia</taxon>
        <taxon>Lophotrochozoa</taxon>
        <taxon>Mollusca</taxon>
        <taxon>Gastropoda</taxon>
        <taxon>Heterobranchia</taxon>
        <taxon>Euthyneura</taxon>
        <taxon>Panpulmonata</taxon>
        <taxon>Sacoglossa</taxon>
        <taxon>Placobranchoidea</taxon>
        <taxon>Plakobranchidae</taxon>
        <taxon>Elysia</taxon>
    </lineage>
</organism>
<reference evidence="2 3" key="1">
    <citation type="journal article" date="2021" name="Elife">
        <title>Chloroplast acquisition without the gene transfer in kleptoplastic sea slugs, Plakobranchus ocellatus.</title>
        <authorList>
            <person name="Maeda T."/>
            <person name="Takahashi S."/>
            <person name="Yoshida T."/>
            <person name="Shimamura S."/>
            <person name="Takaki Y."/>
            <person name="Nagai Y."/>
            <person name="Toyoda A."/>
            <person name="Suzuki Y."/>
            <person name="Arimoto A."/>
            <person name="Ishii H."/>
            <person name="Satoh N."/>
            <person name="Nishiyama T."/>
            <person name="Hasebe M."/>
            <person name="Maruyama T."/>
            <person name="Minagawa J."/>
            <person name="Obokata J."/>
            <person name="Shigenobu S."/>
        </authorList>
    </citation>
    <scope>NUCLEOTIDE SEQUENCE [LARGE SCALE GENOMIC DNA]</scope>
</reference>
<comment type="caution">
    <text evidence="2">The sequence shown here is derived from an EMBL/GenBank/DDBJ whole genome shotgun (WGS) entry which is preliminary data.</text>
</comment>